<feature type="transmembrane region" description="Helical" evidence="2">
    <location>
        <begin position="20"/>
        <end position="43"/>
    </location>
</feature>
<dbReference type="Proteomes" id="UP001479436">
    <property type="component" value="Unassembled WGS sequence"/>
</dbReference>
<feature type="compositionally biased region" description="Acidic residues" evidence="1">
    <location>
        <begin position="289"/>
        <end position="300"/>
    </location>
</feature>
<feature type="region of interest" description="Disordered" evidence="1">
    <location>
        <begin position="289"/>
        <end position="314"/>
    </location>
</feature>
<evidence type="ECO:0000256" key="2">
    <source>
        <dbReference type="SAM" id="Phobius"/>
    </source>
</evidence>
<keyword evidence="2" id="KW-1133">Transmembrane helix</keyword>
<feature type="transmembrane region" description="Helical" evidence="2">
    <location>
        <begin position="194"/>
        <end position="215"/>
    </location>
</feature>
<feature type="transmembrane region" description="Helical" evidence="2">
    <location>
        <begin position="87"/>
        <end position="107"/>
    </location>
</feature>
<dbReference type="EMBL" id="JASJQH010006903">
    <property type="protein sequence ID" value="KAK9728176.1"/>
    <property type="molecule type" value="Genomic_DNA"/>
</dbReference>
<evidence type="ECO:0000256" key="1">
    <source>
        <dbReference type="SAM" id="MobiDB-lite"/>
    </source>
</evidence>
<keyword evidence="2" id="KW-0812">Transmembrane</keyword>
<proteinExistence type="predicted"/>
<reference evidence="3 4" key="1">
    <citation type="submission" date="2023-04" db="EMBL/GenBank/DDBJ databases">
        <title>Genome of Basidiobolus ranarum AG-B5.</title>
        <authorList>
            <person name="Stajich J.E."/>
            <person name="Carter-House D."/>
            <person name="Gryganskyi A."/>
        </authorList>
    </citation>
    <scope>NUCLEOTIDE SEQUENCE [LARGE SCALE GENOMIC DNA]</scope>
    <source>
        <strain evidence="3 4">AG-B5</strain>
    </source>
</reference>
<name>A0ABR2W9V3_9FUNG</name>
<organism evidence="3 4">
    <name type="scientific">Basidiobolus ranarum</name>
    <dbReference type="NCBI Taxonomy" id="34480"/>
    <lineage>
        <taxon>Eukaryota</taxon>
        <taxon>Fungi</taxon>
        <taxon>Fungi incertae sedis</taxon>
        <taxon>Zoopagomycota</taxon>
        <taxon>Entomophthoromycotina</taxon>
        <taxon>Basidiobolomycetes</taxon>
        <taxon>Basidiobolales</taxon>
        <taxon>Basidiobolaceae</taxon>
        <taxon>Basidiobolus</taxon>
    </lineage>
</organism>
<feature type="transmembrane region" description="Helical" evidence="2">
    <location>
        <begin position="152"/>
        <end position="173"/>
    </location>
</feature>
<evidence type="ECO:0000313" key="3">
    <source>
        <dbReference type="EMBL" id="KAK9728176.1"/>
    </source>
</evidence>
<protein>
    <recommendedName>
        <fullName evidence="5">Transmembrane protein</fullName>
    </recommendedName>
</protein>
<comment type="caution">
    <text evidence="3">The sequence shown here is derived from an EMBL/GenBank/DDBJ whole genome shotgun (WGS) entry which is preliminary data.</text>
</comment>
<sequence>MAESSPAYAAERELFYQTNVHLVVNSISLIVFWSTSYNSLLLVRQKLNFSHTVCLLQSTMGLVATLSNVLHSFMLDQDCLLGSYLNVIFYYLSSAAVSWILILKAYALHNKSKLIVLAGGILSLIKIALLAPTLISLGIRSDPLCQLNLPQIYIQITGLVDMTILAFCLYYFAKWCSRKAQDLKLRIGQVVRKDGMGFFTVASLFQFLGLISVLANNLWQGYFAVISMTFYWCIFSKLLYEGLVSRMGFQHFNYSEESTNNQNSLITKHPGSFVVNLHNENKQSIELSNLEEDGSNEMDDSQSQSQVKLTSPME</sequence>
<keyword evidence="4" id="KW-1185">Reference proteome</keyword>
<keyword evidence="2" id="KW-0472">Membrane</keyword>
<feature type="transmembrane region" description="Helical" evidence="2">
    <location>
        <begin position="55"/>
        <end position="75"/>
    </location>
</feature>
<evidence type="ECO:0000313" key="4">
    <source>
        <dbReference type="Proteomes" id="UP001479436"/>
    </source>
</evidence>
<gene>
    <name evidence="3" type="ORF">K7432_001285</name>
</gene>
<accession>A0ABR2W9V3</accession>
<evidence type="ECO:0008006" key="5">
    <source>
        <dbReference type="Google" id="ProtNLM"/>
    </source>
</evidence>
<feature type="transmembrane region" description="Helical" evidence="2">
    <location>
        <begin position="114"/>
        <end position="140"/>
    </location>
</feature>
<feature type="compositionally biased region" description="Polar residues" evidence="1">
    <location>
        <begin position="301"/>
        <end position="314"/>
    </location>
</feature>
<feature type="transmembrane region" description="Helical" evidence="2">
    <location>
        <begin position="221"/>
        <end position="240"/>
    </location>
</feature>